<reference evidence="5" key="1">
    <citation type="journal article" date="2019" name="Int. J. Syst. Evol. Microbiol.">
        <title>The Global Catalogue of Microorganisms (GCM) 10K type strain sequencing project: providing services to taxonomists for standard genome sequencing and annotation.</title>
        <authorList>
            <consortium name="The Broad Institute Genomics Platform"/>
            <consortium name="The Broad Institute Genome Sequencing Center for Infectious Disease"/>
            <person name="Wu L."/>
            <person name="Ma J."/>
        </authorList>
    </citation>
    <scope>NUCLEOTIDE SEQUENCE [LARGE SCALE GENOMIC DNA]</scope>
    <source>
        <strain evidence="5">JCM 13595</strain>
    </source>
</reference>
<dbReference type="EMBL" id="BAAAMN010000007">
    <property type="protein sequence ID" value="GAA2027236.1"/>
    <property type="molecule type" value="Genomic_DNA"/>
</dbReference>
<protein>
    <recommendedName>
        <fullName evidence="3">OmpA-like domain-containing protein</fullName>
    </recommendedName>
</protein>
<comment type="caution">
    <text evidence="4">The sequence shown here is derived from an EMBL/GenBank/DDBJ whole genome shotgun (WGS) entry which is preliminary data.</text>
</comment>
<dbReference type="PANTHER" id="PTHR30329:SF21">
    <property type="entry name" value="LIPOPROTEIN YIAD-RELATED"/>
    <property type="match status" value="1"/>
</dbReference>
<feature type="compositionally biased region" description="Acidic residues" evidence="2">
    <location>
        <begin position="352"/>
        <end position="368"/>
    </location>
</feature>
<dbReference type="SUPFAM" id="SSF103088">
    <property type="entry name" value="OmpA-like"/>
    <property type="match status" value="1"/>
</dbReference>
<dbReference type="CDD" id="cd07185">
    <property type="entry name" value="OmpA_C-like"/>
    <property type="match status" value="1"/>
</dbReference>
<dbReference type="InterPro" id="IPR006665">
    <property type="entry name" value="OmpA-like"/>
</dbReference>
<dbReference type="PROSITE" id="PS51123">
    <property type="entry name" value="OMPA_2"/>
    <property type="match status" value="1"/>
</dbReference>
<dbReference type="Gene3D" id="3.30.1330.60">
    <property type="entry name" value="OmpA-like domain"/>
    <property type="match status" value="1"/>
</dbReference>
<dbReference type="InterPro" id="IPR050330">
    <property type="entry name" value="Bact_OuterMem_StrucFunc"/>
</dbReference>
<dbReference type="RefSeq" id="WP_343955900.1">
    <property type="nucleotide sequence ID" value="NZ_BAAAMN010000007.1"/>
</dbReference>
<evidence type="ECO:0000313" key="4">
    <source>
        <dbReference type="EMBL" id="GAA2027236.1"/>
    </source>
</evidence>
<keyword evidence="1" id="KW-0472">Membrane</keyword>
<feature type="domain" description="OmpA-like" evidence="3">
    <location>
        <begin position="229"/>
        <end position="351"/>
    </location>
</feature>
<keyword evidence="5" id="KW-1185">Reference proteome</keyword>
<dbReference type="Pfam" id="PF00691">
    <property type="entry name" value="OmpA"/>
    <property type="match status" value="1"/>
</dbReference>
<feature type="region of interest" description="Disordered" evidence="2">
    <location>
        <begin position="316"/>
        <end position="368"/>
    </location>
</feature>
<evidence type="ECO:0000256" key="2">
    <source>
        <dbReference type="SAM" id="MobiDB-lite"/>
    </source>
</evidence>
<dbReference type="Proteomes" id="UP001501461">
    <property type="component" value="Unassembled WGS sequence"/>
</dbReference>
<proteinExistence type="predicted"/>
<organism evidence="4 5">
    <name type="scientific">Yaniella flava</name>
    <dbReference type="NCBI Taxonomy" id="287930"/>
    <lineage>
        <taxon>Bacteria</taxon>
        <taxon>Bacillati</taxon>
        <taxon>Actinomycetota</taxon>
        <taxon>Actinomycetes</taxon>
        <taxon>Micrococcales</taxon>
        <taxon>Micrococcaceae</taxon>
        <taxon>Yaniella</taxon>
    </lineage>
</organism>
<evidence type="ECO:0000256" key="1">
    <source>
        <dbReference type="PROSITE-ProRule" id="PRU00473"/>
    </source>
</evidence>
<accession>A0ABN2U3T7</accession>
<name>A0ABN2U3T7_9MICC</name>
<dbReference type="PANTHER" id="PTHR30329">
    <property type="entry name" value="STATOR ELEMENT OF FLAGELLAR MOTOR COMPLEX"/>
    <property type="match status" value="1"/>
</dbReference>
<evidence type="ECO:0000313" key="5">
    <source>
        <dbReference type="Proteomes" id="UP001501461"/>
    </source>
</evidence>
<gene>
    <name evidence="4" type="ORF">GCM10009720_03700</name>
</gene>
<evidence type="ECO:0000259" key="3">
    <source>
        <dbReference type="PROSITE" id="PS51123"/>
    </source>
</evidence>
<dbReference type="InterPro" id="IPR036737">
    <property type="entry name" value="OmpA-like_sf"/>
</dbReference>
<sequence length="368" mass="40347">MLVAEVDEPMEFEACLEAEEMEGATVEWLDDVVVEAQEVEGLEDQTVEVDGEQVEIPGVPGIVIPEIVGQAGCVIEYPAPGGCLPAVEISDSYIPGYRIPERVLEAVELPDGTVVEEQVQPAIESEPITAEGSFQEQVCQTEPDDAQDGDYVSHVIRPHIQREHILASFNMGPTLNRSSVLTESNDMVSFETLGTYEIPSISVGHAHFEHAYLESYQVEGADHTEYAEKDQEISYTTEGDVLFDSDEHALRSDATSELEAIAGDIENRGGDYAITVEGHTDNLQSEQYADNDELSEKRAESVVAWLKEHSDIADGNVTATGMGEDYPRASNETDAGRQDNRRVVITVTPTDYEPEIDFEAEESGTESQ</sequence>